<feature type="region of interest" description="Disordered" evidence="1">
    <location>
        <begin position="731"/>
        <end position="760"/>
    </location>
</feature>
<dbReference type="InterPro" id="IPR008942">
    <property type="entry name" value="ENTH_VHS"/>
</dbReference>
<dbReference type="PROSITE" id="PS51391">
    <property type="entry name" value="CID"/>
    <property type="match status" value="1"/>
</dbReference>
<dbReference type="GO" id="GO:0000993">
    <property type="term" value="F:RNA polymerase II complex binding"/>
    <property type="evidence" value="ECO:0007669"/>
    <property type="project" value="InterPro"/>
</dbReference>
<feature type="compositionally biased region" description="Polar residues" evidence="1">
    <location>
        <begin position="733"/>
        <end position="750"/>
    </location>
</feature>
<organism evidence="3 4">
    <name type="scientific">Puccinia striiformis</name>
    <dbReference type="NCBI Taxonomy" id="27350"/>
    <lineage>
        <taxon>Eukaryota</taxon>
        <taxon>Fungi</taxon>
        <taxon>Dikarya</taxon>
        <taxon>Basidiomycota</taxon>
        <taxon>Pucciniomycotina</taxon>
        <taxon>Pucciniomycetes</taxon>
        <taxon>Pucciniales</taxon>
        <taxon>Pucciniaceae</taxon>
        <taxon>Puccinia</taxon>
    </lineage>
</organism>
<comment type="caution">
    <text evidence="3">The sequence shown here is derived from an EMBL/GenBank/DDBJ whole genome shotgun (WGS) entry which is preliminary data.</text>
</comment>
<dbReference type="InterPro" id="IPR045154">
    <property type="entry name" value="PCF11-like"/>
</dbReference>
<reference evidence="3 4" key="1">
    <citation type="submission" date="2017-12" db="EMBL/GenBank/DDBJ databases">
        <title>Gene loss provides genomic basis for host adaptation in cereal stripe rust fungi.</title>
        <authorList>
            <person name="Xia C."/>
        </authorList>
    </citation>
    <scope>NUCLEOTIDE SEQUENCE [LARGE SCALE GENOMIC DNA]</scope>
    <source>
        <strain evidence="3 4">93TX-2</strain>
    </source>
</reference>
<dbReference type="GO" id="GO:0006369">
    <property type="term" value="P:termination of RNA polymerase II transcription"/>
    <property type="evidence" value="ECO:0007669"/>
    <property type="project" value="InterPro"/>
</dbReference>
<dbReference type="AlphaFoldDB" id="A0A2S4UT57"/>
<feature type="region of interest" description="Disordered" evidence="1">
    <location>
        <begin position="580"/>
        <end position="632"/>
    </location>
</feature>
<dbReference type="PANTHER" id="PTHR15921">
    <property type="entry name" value="PRE-MRNA CLEAVAGE COMPLEX II"/>
    <property type="match status" value="1"/>
</dbReference>
<dbReference type="OrthoDB" id="2129491at2759"/>
<protein>
    <recommendedName>
        <fullName evidence="2">CID domain-containing protein</fullName>
    </recommendedName>
</protein>
<dbReference type="InterPro" id="IPR054127">
    <property type="entry name" value="Pcf11_C"/>
</dbReference>
<dbReference type="EMBL" id="PKSM01000251">
    <property type="protein sequence ID" value="POW00442.1"/>
    <property type="molecule type" value="Genomic_DNA"/>
</dbReference>
<evidence type="ECO:0000313" key="4">
    <source>
        <dbReference type="Proteomes" id="UP000238274"/>
    </source>
</evidence>
<dbReference type="GO" id="GO:0005737">
    <property type="term" value="C:cytoplasm"/>
    <property type="evidence" value="ECO:0007669"/>
    <property type="project" value="TreeGrafter"/>
</dbReference>
<dbReference type="CDD" id="cd16982">
    <property type="entry name" value="CID_Pcf11"/>
    <property type="match status" value="1"/>
</dbReference>
<feature type="domain" description="CID" evidence="2">
    <location>
        <begin position="77"/>
        <end position="216"/>
    </location>
</feature>
<keyword evidence="4" id="KW-1185">Reference proteome</keyword>
<dbReference type="GO" id="GO:0005849">
    <property type="term" value="C:mRNA cleavage factor complex"/>
    <property type="evidence" value="ECO:0007669"/>
    <property type="project" value="TreeGrafter"/>
</dbReference>
<evidence type="ECO:0000313" key="3">
    <source>
        <dbReference type="EMBL" id="POW00442.1"/>
    </source>
</evidence>
<dbReference type="GO" id="GO:0031124">
    <property type="term" value="P:mRNA 3'-end processing"/>
    <property type="evidence" value="ECO:0007669"/>
    <property type="project" value="InterPro"/>
</dbReference>
<reference evidence="4" key="3">
    <citation type="journal article" date="2018" name="Mol. Plant Microbe Interact.">
        <title>Genome sequence resources for the wheat stripe rust pathogen (Puccinia striiformis f. sp. tritici) and the barley stripe rust pathogen (Puccinia striiformis f. sp. hordei).</title>
        <authorList>
            <person name="Xia C."/>
            <person name="Wang M."/>
            <person name="Yin C."/>
            <person name="Cornejo O.E."/>
            <person name="Hulbert S.H."/>
            <person name="Chen X."/>
        </authorList>
    </citation>
    <scope>NUCLEOTIDE SEQUENCE [LARGE SCALE GENOMIC DNA]</scope>
    <source>
        <strain evidence="4">93TX-2</strain>
    </source>
</reference>
<dbReference type="GO" id="GO:0003729">
    <property type="term" value="F:mRNA binding"/>
    <property type="evidence" value="ECO:0007669"/>
    <property type="project" value="InterPro"/>
</dbReference>
<feature type="compositionally biased region" description="Basic and acidic residues" evidence="1">
    <location>
        <begin position="603"/>
        <end position="615"/>
    </location>
</feature>
<proteinExistence type="predicted"/>
<dbReference type="SMART" id="SM00582">
    <property type="entry name" value="RPR"/>
    <property type="match status" value="1"/>
</dbReference>
<feature type="region of interest" description="Disordered" evidence="1">
    <location>
        <begin position="792"/>
        <end position="858"/>
    </location>
</feature>
<dbReference type="Pfam" id="PF04818">
    <property type="entry name" value="CID"/>
    <property type="match status" value="1"/>
</dbReference>
<dbReference type="Proteomes" id="UP000238274">
    <property type="component" value="Unassembled WGS sequence"/>
</dbReference>
<dbReference type="InterPro" id="IPR047415">
    <property type="entry name" value="Pcf11_CID"/>
</dbReference>
<reference evidence="4" key="2">
    <citation type="journal article" date="2018" name="BMC Genomics">
        <title>Genomic insights into host adaptation between the wheat stripe rust pathogen (Puccinia striiformis f. sp. tritici) and the barley stripe rust pathogen (Puccinia striiformis f. sp. hordei).</title>
        <authorList>
            <person name="Xia C."/>
            <person name="Wang M."/>
            <person name="Yin C."/>
            <person name="Cornejo O.E."/>
            <person name="Hulbert S.H."/>
            <person name="Chen X."/>
        </authorList>
    </citation>
    <scope>NUCLEOTIDE SEQUENCE [LARGE SCALE GENOMIC DNA]</scope>
    <source>
        <strain evidence="4">93TX-2</strain>
    </source>
</reference>
<dbReference type="Gene3D" id="1.25.40.90">
    <property type="match status" value="1"/>
</dbReference>
<dbReference type="PANTHER" id="PTHR15921:SF3">
    <property type="entry name" value="PRE-MRNA CLEAVAGE COMPLEX 2 PROTEIN PCF11"/>
    <property type="match status" value="1"/>
</dbReference>
<name>A0A2S4UT57_9BASI</name>
<dbReference type="VEuPathDB" id="FungiDB:PSTT_07361"/>
<evidence type="ECO:0000256" key="1">
    <source>
        <dbReference type="SAM" id="MobiDB-lite"/>
    </source>
</evidence>
<dbReference type="Pfam" id="PF21936">
    <property type="entry name" value="Pcf11_C"/>
    <property type="match status" value="1"/>
</dbReference>
<feature type="compositionally biased region" description="Polar residues" evidence="1">
    <location>
        <begin position="582"/>
        <end position="595"/>
    </location>
</feature>
<accession>A0A2S4UT57</accession>
<gene>
    <name evidence="3" type="ORF">PSHT_12999</name>
</gene>
<sequence>MAVALATAQETILFHPLGAGWYLFIQYFDGANRGLNILTVKTSGIEEHLNVRVAVEQFAAHGLSRSLPAPPPSIGYDVNEFRRFFKFGLDQLQYNNKYIINDLTTLASVHHHRMSTYIVKDIEQHIRNSHPTHRLIGFYVLDSICKNLGHPFPQLFKPFIERLFLIAYRDIEDVDPLTKVKFEELLGTWRTGSANQTELFDPDIQRRIEESVFGNWRRDDSIASQAFLSGIKQQPAVATPAEKASILYDVRRILSEREQVAATYPGDQTNLAQMTTLQQLEQLIASQQLTINQVDDIRRQLQPLKASILPPAPVEYGIPPSHLPAVVHQMDPLPTPHNPIEPFGDSDSLASLTRLLETNPNILLQAVNQSMAFPAHQEHSIQQHQTPLNFDDPNVQLAINHMAQLSQPPVAPSVPQLTQELANTNMFDSEQLAAALAYLNPTSQINSLLPELGSQELPIELIHQPSPAPSTLSTSESITTSQIDPTILEYENMIAGLPIELQNSSINRVKPAEIADVLYSHIPQFCRQDGSRFLYGKVGSQRASEQLDRHFRLQRRVRESGQRAQQRMWSQLHSEWLDSHDFGSTGSGENSQVEANQRKKRKSIEEDKSVNELSKKSIIRPSSPGLASQPCPICQEPFETRLDEDEDEFYWTNAIELTKEAGKRVVYHATCHYETIRNKARMKIKFELEENRLKQKIQTEADLKTHGENGKVEQANGSGYPFTHEVIEVGEASSRSSSNNDNQPVDSTSGGDDDDDDDDKCLLQVDESFFGETETVANDIKLESSDLIPLVSSEPRLSNDPQVKSEPETIVLPPHRASSPLLGKRKPSPIVNLDPSSDLNDPLVVPHSEVSSKKSKLS</sequence>
<dbReference type="FunFam" id="1.25.40.90:FF:000016">
    <property type="entry name" value="mRNA cleavage factor complex component Pcf11"/>
    <property type="match status" value="1"/>
</dbReference>
<dbReference type="SUPFAM" id="SSF48464">
    <property type="entry name" value="ENTH/VHS domain"/>
    <property type="match status" value="1"/>
</dbReference>
<evidence type="ECO:0000259" key="2">
    <source>
        <dbReference type="PROSITE" id="PS51391"/>
    </source>
</evidence>
<dbReference type="VEuPathDB" id="FungiDB:PSHT_12999"/>
<dbReference type="InterPro" id="IPR006569">
    <property type="entry name" value="CID_dom"/>
</dbReference>